<reference evidence="1 2" key="2">
    <citation type="journal article" date="2019" name="G3 (Bethesda)">
        <title>Hybrid Assembly of the Genome of the Entomopathogenic Nematode Steinernema carpocapsae Identifies the X-Chromosome.</title>
        <authorList>
            <person name="Serra L."/>
            <person name="Macchietto M."/>
            <person name="Macias-Munoz A."/>
            <person name="McGill C.J."/>
            <person name="Rodriguez I.M."/>
            <person name="Rodriguez B."/>
            <person name="Murad R."/>
            <person name="Mortazavi A."/>
        </authorList>
    </citation>
    <scope>NUCLEOTIDE SEQUENCE [LARGE SCALE GENOMIC DNA]</scope>
    <source>
        <strain evidence="1 2">ALL</strain>
    </source>
</reference>
<evidence type="ECO:0000313" key="2">
    <source>
        <dbReference type="Proteomes" id="UP000298663"/>
    </source>
</evidence>
<reference evidence="1 2" key="1">
    <citation type="journal article" date="2015" name="Genome Biol.">
        <title>Comparative genomics of Steinernema reveals deeply conserved gene regulatory networks.</title>
        <authorList>
            <person name="Dillman A.R."/>
            <person name="Macchietto M."/>
            <person name="Porter C.F."/>
            <person name="Rogers A."/>
            <person name="Williams B."/>
            <person name="Antoshechkin I."/>
            <person name="Lee M.M."/>
            <person name="Goodwin Z."/>
            <person name="Lu X."/>
            <person name="Lewis E.E."/>
            <person name="Goodrich-Blair H."/>
            <person name="Stock S.P."/>
            <person name="Adams B.J."/>
            <person name="Sternberg P.W."/>
            <person name="Mortazavi A."/>
        </authorList>
    </citation>
    <scope>NUCLEOTIDE SEQUENCE [LARGE SCALE GENOMIC DNA]</scope>
    <source>
        <strain evidence="1 2">ALL</strain>
    </source>
</reference>
<dbReference type="AlphaFoldDB" id="A0A4U5PGJ1"/>
<keyword evidence="2" id="KW-1185">Reference proteome</keyword>
<organism evidence="1 2">
    <name type="scientific">Steinernema carpocapsae</name>
    <name type="common">Entomopathogenic nematode</name>
    <dbReference type="NCBI Taxonomy" id="34508"/>
    <lineage>
        <taxon>Eukaryota</taxon>
        <taxon>Metazoa</taxon>
        <taxon>Ecdysozoa</taxon>
        <taxon>Nematoda</taxon>
        <taxon>Chromadorea</taxon>
        <taxon>Rhabditida</taxon>
        <taxon>Tylenchina</taxon>
        <taxon>Panagrolaimomorpha</taxon>
        <taxon>Strongyloidoidea</taxon>
        <taxon>Steinernematidae</taxon>
        <taxon>Steinernema</taxon>
    </lineage>
</organism>
<evidence type="ECO:0000313" key="1">
    <source>
        <dbReference type="EMBL" id="TKR95628.1"/>
    </source>
</evidence>
<protein>
    <submittedName>
        <fullName evidence="1">Uncharacterized protein</fullName>
    </submittedName>
</protein>
<gene>
    <name evidence="1" type="ORF">L596_009769</name>
</gene>
<dbReference type="EMBL" id="AZBU02000002">
    <property type="protein sequence ID" value="TKR95628.1"/>
    <property type="molecule type" value="Genomic_DNA"/>
</dbReference>
<accession>A0A4U5PGJ1</accession>
<comment type="caution">
    <text evidence="1">The sequence shown here is derived from an EMBL/GenBank/DDBJ whole genome shotgun (WGS) entry which is preliminary data.</text>
</comment>
<proteinExistence type="predicted"/>
<sequence length="110" mass="12405">MHRYRVKLCASASLQLRRAAAICGRGCHEPCVVRPCFAAAAHNCVMLQLFVAYHCHERCVVRLRLKAASNACGRGTVHDHNRSNEEFLKRHSLCYNVNPLINCVCEVVKK</sequence>
<dbReference type="Proteomes" id="UP000298663">
    <property type="component" value="Unassembled WGS sequence"/>
</dbReference>
<name>A0A4U5PGJ1_STECR</name>